<sequence>MNHSLFVRIEFFYCQLQEGVYDHPFDLAVALEALANRAWDDVDYLCNNIVED</sequence>
<evidence type="ECO:0000313" key="1">
    <source>
        <dbReference type="EMBL" id="WGV23364.1"/>
    </source>
</evidence>
<dbReference type="AlphaFoldDB" id="A0AAJ6NN18"/>
<reference evidence="1 2" key="1">
    <citation type="journal article" date="2023" name="Limnol Oceanogr Lett">
        <title>Environmental adaptations by the intertidal Antarctic cyanobacterium Halotia branconii CENA392 as revealed using long-read genome sequencing.</title>
        <authorList>
            <person name="Dextro R.B."/>
            <person name="Delbaje E."/>
            <person name="Freitas P.N.N."/>
            <person name="Geraldes V."/>
            <person name="Pinto E."/>
            <person name="Long P.F."/>
            <person name="Fiore M.F."/>
        </authorList>
    </citation>
    <scope>NUCLEOTIDE SEQUENCE [LARGE SCALE GENOMIC DNA]</scope>
    <source>
        <strain evidence="1 2">CENA392</strain>
    </source>
</reference>
<name>A0AAJ6NN18_9CYAN</name>
<dbReference type="Proteomes" id="UP001223520">
    <property type="component" value="Chromosome"/>
</dbReference>
<proteinExistence type="predicted"/>
<accession>A0AAJ6NN18</accession>
<keyword evidence="2" id="KW-1185">Reference proteome</keyword>
<evidence type="ECO:0000313" key="2">
    <source>
        <dbReference type="Proteomes" id="UP001223520"/>
    </source>
</evidence>
<dbReference type="KEGG" id="hbq:QI031_16180"/>
<organism evidence="1 2">
    <name type="scientific">Halotia branconii CENA392</name>
    <dbReference type="NCBI Taxonomy" id="1539056"/>
    <lineage>
        <taxon>Bacteria</taxon>
        <taxon>Bacillati</taxon>
        <taxon>Cyanobacteriota</taxon>
        <taxon>Cyanophyceae</taxon>
        <taxon>Nostocales</taxon>
        <taxon>Nodulariaceae</taxon>
        <taxon>Halotia</taxon>
    </lineage>
</organism>
<dbReference type="EMBL" id="CP124543">
    <property type="protein sequence ID" value="WGV23364.1"/>
    <property type="molecule type" value="Genomic_DNA"/>
</dbReference>
<dbReference type="RefSeq" id="WP_281480690.1">
    <property type="nucleotide sequence ID" value="NZ_CP124543.1"/>
</dbReference>
<gene>
    <name evidence="1" type="ORF">QI031_16180</name>
</gene>
<protein>
    <submittedName>
        <fullName evidence="1">Uncharacterized protein</fullName>
    </submittedName>
</protein>